<feature type="domain" description="SAM" evidence="6">
    <location>
        <begin position="354"/>
        <end position="414"/>
    </location>
</feature>
<feature type="domain" description="SAM" evidence="6">
    <location>
        <begin position="268"/>
        <end position="333"/>
    </location>
</feature>
<dbReference type="Proteomes" id="UP001367676">
    <property type="component" value="Unassembled WGS sequence"/>
</dbReference>
<feature type="compositionally biased region" description="Low complexity" evidence="4">
    <location>
        <begin position="175"/>
        <end position="188"/>
    </location>
</feature>
<dbReference type="PROSITE" id="PS50105">
    <property type="entry name" value="SAM_DOMAIN"/>
    <property type="match status" value="2"/>
</dbReference>
<dbReference type="EMBL" id="JBBCAQ010000010">
    <property type="protein sequence ID" value="KAK7601507.1"/>
    <property type="molecule type" value="Genomic_DNA"/>
</dbReference>
<dbReference type="PANTHER" id="PTHR24174">
    <property type="entry name" value="ANKYRIN REPEAT AND STERILE ALPHA MOTIF DOMAIN-CONTAINING PROTEIN 1"/>
    <property type="match status" value="1"/>
</dbReference>
<dbReference type="SMART" id="SM00462">
    <property type="entry name" value="PTB"/>
    <property type="match status" value="1"/>
</dbReference>
<feature type="coiled-coil region" evidence="3">
    <location>
        <begin position="431"/>
        <end position="458"/>
    </location>
</feature>
<dbReference type="CDD" id="cd01274">
    <property type="entry name" value="PTB_Anks"/>
    <property type="match status" value="1"/>
</dbReference>
<dbReference type="InterPro" id="IPR001660">
    <property type="entry name" value="SAM"/>
</dbReference>
<name>A0AAN9TMP2_9HEMI</name>
<evidence type="ECO:0000313" key="7">
    <source>
        <dbReference type="EMBL" id="KAK7601507.1"/>
    </source>
</evidence>
<dbReference type="AlphaFoldDB" id="A0AAN9TMP2"/>
<evidence type="ECO:0000256" key="3">
    <source>
        <dbReference type="SAM" id="Coils"/>
    </source>
</evidence>
<keyword evidence="1" id="KW-0677">Repeat</keyword>
<dbReference type="SMART" id="SM00454">
    <property type="entry name" value="SAM"/>
    <property type="match status" value="2"/>
</dbReference>
<sequence length="948" mass="105867">MHRCSRILRTVLCLKKSNKNSNLQRDATYVNFAGFDYANEAYSDYDTDIEVFSVQEYTSPKRKPLNIDTEPEEELLLLVFPGTLCDATSEKSLSSSISLSDKSLSADGDSVEIYEGDGPFAGLFKGSVTPHSQTAPHYAKIEKPATFGQFKNVCSPNDYVVSSCQDSSENDYSATVRASSSGGSTAATNKSVVTTSTNGTDKSSSMSFHSPFDEQEEWAKISEIMASFSNGIDQKSIVSELEQEFESRLGFSLIEKNNSSVPNETSRISFTSVGQWLQSLGFAEFESAFINFGYDDINFVNGVISDCDLKEIGIMKEADRQTILKECAMLPHIVGNYWMSPVPIKDTDHVKNLVKEWLDSINLGVYAETFRKNLYNDLDRIKRIWEVELTAFLEITKPGHRHRILASVNDCKPQCLSQAPNNHDLSGPNNLDDLHADLDQLKSNIEELEEEIRAKIPTIPLDSKCKTLPPRISSHPPTVATHRNPGTPSVTGILRPRRKARHAPPPPSPAHNLEIRSPSELLVGMPVKLEAQWRHKPATLVISTVDYTASYLGSSVVKELLGTESTKKSIQKLRKSTSVVDCRITPEIILAISFRGVKFLNISDHSLICEHEIQNIHCACQDTEDLTHFAYITKDRASKTHYCHVFCVQSMDQAAEVILTLGQAFEVAYQMALKEYSSSCNGLFKSHSTSSSTNFMKKNVHNHLVSNNADASVSTTPSKTTTSINFSQYFMTNKDGRVPLLTHLAEAKFHEVKRRLDIEGASDVKMFKKLILSVGNSDFRLCNRIEKKVADEIFALAINELNIRSENTTQLAKYYSSSYPAEMSVATKSVSIPGVNGLLKKTEVNDQTSTTSLNQYFTRDVDSRIPLWVMMVEERYEDIRRVLLAASSLNEVETLRLVASNMADKVFREKHGITREVADEVFECAADELMAREGTMAQLLDHYNKSYN</sequence>
<evidence type="ECO:0000256" key="4">
    <source>
        <dbReference type="SAM" id="MobiDB-lite"/>
    </source>
</evidence>
<dbReference type="GO" id="GO:0005829">
    <property type="term" value="C:cytosol"/>
    <property type="evidence" value="ECO:0007669"/>
    <property type="project" value="TreeGrafter"/>
</dbReference>
<keyword evidence="8" id="KW-1185">Reference proteome</keyword>
<dbReference type="PANTHER" id="PTHR24174:SF1">
    <property type="entry name" value="IP14385P"/>
    <property type="match status" value="1"/>
</dbReference>
<evidence type="ECO:0000259" key="5">
    <source>
        <dbReference type="PROSITE" id="PS01179"/>
    </source>
</evidence>
<dbReference type="Gene3D" id="2.30.29.30">
    <property type="entry name" value="Pleckstrin-homology domain (PH domain)/Phosphotyrosine-binding domain (PTB)"/>
    <property type="match status" value="1"/>
</dbReference>
<feature type="region of interest" description="Disordered" evidence="4">
    <location>
        <begin position="175"/>
        <end position="209"/>
    </location>
</feature>
<dbReference type="Pfam" id="PF00536">
    <property type="entry name" value="SAM_1"/>
    <property type="match status" value="1"/>
</dbReference>
<dbReference type="PROSITE" id="PS01179">
    <property type="entry name" value="PID"/>
    <property type="match status" value="1"/>
</dbReference>
<organism evidence="7 8">
    <name type="scientific">Parthenolecanium corni</name>
    <dbReference type="NCBI Taxonomy" id="536013"/>
    <lineage>
        <taxon>Eukaryota</taxon>
        <taxon>Metazoa</taxon>
        <taxon>Ecdysozoa</taxon>
        <taxon>Arthropoda</taxon>
        <taxon>Hexapoda</taxon>
        <taxon>Insecta</taxon>
        <taxon>Pterygota</taxon>
        <taxon>Neoptera</taxon>
        <taxon>Paraneoptera</taxon>
        <taxon>Hemiptera</taxon>
        <taxon>Sternorrhyncha</taxon>
        <taxon>Coccoidea</taxon>
        <taxon>Coccidae</taxon>
        <taxon>Parthenolecanium</taxon>
    </lineage>
</organism>
<feature type="domain" description="PID" evidence="5">
    <location>
        <begin position="545"/>
        <end position="675"/>
    </location>
</feature>
<comment type="caution">
    <text evidence="7">The sequence shown here is derived from an EMBL/GenBank/DDBJ whole genome shotgun (WGS) entry which is preliminary data.</text>
</comment>
<reference evidence="7 8" key="1">
    <citation type="submission" date="2024-03" db="EMBL/GenBank/DDBJ databases">
        <title>Adaptation during the transition from Ophiocordyceps entomopathogen to insect associate is accompanied by gene loss and intensified selection.</title>
        <authorList>
            <person name="Ward C.M."/>
            <person name="Onetto C.A."/>
            <person name="Borneman A.R."/>
        </authorList>
    </citation>
    <scope>NUCLEOTIDE SEQUENCE [LARGE SCALE GENOMIC DNA]</scope>
    <source>
        <strain evidence="7">AWRI1</strain>
        <tissue evidence="7">Single Adult Female</tissue>
    </source>
</reference>
<feature type="compositionally biased region" description="Polar residues" evidence="4">
    <location>
        <begin position="189"/>
        <end position="208"/>
    </location>
</feature>
<dbReference type="InterPro" id="IPR013761">
    <property type="entry name" value="SAM/pointed_sf"/>
</dbReference>
<dbReference type="InterPro" id="IPR033635">
    <property type="entry name" value="ANKS1/Caskin"/>
</dbReference>
<gene>
    <name evidence="7" type="ORF">V9T40_008948</name>
</gene>
<keyword evidence="3" id="KW-0175">Coiled coil</keyword>
<dbReference type="SUPFAM" id="SSF47769">
    <property type="entry name" value="SAM/Pointed domain"/>
    <property type="match status" value="2"/>
</dbReference>
<dbReference type="Pfam" id="PF00640">
    <property type="entry name" value="PID"/>
    <property type="match status" value="1"/>
</dbReference>
<dbReference type="Gene3D" id="1.10.150.50">
    <property type="entry name" value="Transcription Factor, Ets-1"/>
    <property type="match status" value="2"/>
</dbReference>
<evidence type="ECO:0000259" key="6">
    <source>
        <dbReference type="PROSITE" id="PS50105"/>
    </source>
</evidence>
<evidence type="ECO:0000256" key="1">
    <source>
        <dbReference type="ARBA" id="ARBA00022737"/>
    </source>
</evidence>
<feature type="region of interest" description="Disordered" evidence="4">
    <location>
        <begin position="473"/>
        <end position="492"/>
    </location>
</feature>
<protein>
    <submittedName>
        <fullName evidence="7">Uncharacterized protein</fullName>
    </submittedName>
</protein>
<evidence type="ECO:0000256" key="2">
    <source>
        <dbReference type="ARBA" id="ARBA00023043"/>
    </source>
</evidence>
<dbReference type="Pfam" id="PF07647">
    <property type="entry name" value="SAM_2"/>
    <property type="match status" value="1"/>
</dbReference>
<accession>A0AAN9TMP2</accession>
<proteinExistence type="predicted"/>
<keyword evidence="2" id="KW-0040">ANK repeat</keyword>
<dbReference type="InterPro" id="IPR006020">
    <property type="entry name" value="PTB/PI_dom"/>
</dbReference>
<dbReference type="InterPro" id="IPR011993">
    <property type="entry name" value="PH-like_dom_sf"/>
</dbReference>
<evidence type="ECO:0000313" key="8">
    <source>
        <dbReference type="Proteomes" id="UP001367676"/>
    </source>
</evidence>
<dbReference type="SUPFAM" id="SSF50729">
    <property type="entry name" value="PH domain-like"/>
    <property type="match status" value="1"/>
</dbReference>